<protein>
    <submittedName>
        <fullName evidence="5">AraC family transcriptional regulator</fullName>
    </submittedName>
</protein>
<dbReference type="PANTHER" id="PTHR46796">
    <property type="entry name" value="HTH-TYPE TRANSCRIPTIONAL ACTIVATOR RHAS-RELATED"/>
    <property type="match status" value="1"/>
</dbReference>
<sequence length="332" mass="36407">MTQELPLADHEILRTHDRDEARERVGQVFCWHGLDVLGAATAFEARQHVARLGPIALCYLDYGAEVRITPEHVAGFHLVHIPLAGAASATARQQHVTALPGRSAVLVSPGRPVTLHWQPGSPHLLVWFDRDAIEHTLRNTLGHSPKEPLRFDLELDLTAPRSRRWLEIVHLVRRDIEDGPTLATHPAVGRHLQQLAITGLLLAARHSHSALLHGPPNRAVAPARVRRAVELIRDHAAEELTVEDVATAVGVGVRALQQGFRTHVGTTPTAYLRQVRLERVRAELLAGTAESGVSVTEVALRWGFAHLGRFALAYRSAFGEPPSATLRGARPS</sequence>
<dbReference type="InterPro" id="IPR050204">
    <property type="entry name" value="AraC_XylS_family_regulators"/>
</dbReference>
<dbReference type="InterPro" id="IPR035418">
    <property type="entry name" value="AraC-bd_2"/>
</dbReference>
<dbReference type="SMART" id="SM00342">
    <property type="entry name" value="HTH_ARAC"/>
    <property type="match status" value="1"/>
</dbReference>
<dbReference type="AlphaFoldDB" id="A0A543CXU3"/>
<evidence type="ECO:0000256" key="2">
    <source>
        <dbReference type="ARBA" id="ARBA00023125"/>
    </source>
</evidence>
<feature type="domain" description="HTH araC/xylS-type" evidence="4">
    <location>
        <begin position="226"/>
        <end position="328"/>
    </location>
</feature>
<dbReference type="GO" id="GO:0043565">
    <property type="term" value="F:sequence-specific DNA binding"/>
    <property type="evidence" value="ECO:0007669"/>
    <property type="project" value="InterPro"/>
</dbReference>
<dbReference type="PROSITE" id="PS00041">
    <property type="entry name" value="HTH_ARAC_FAMILY_1"/>
    <property type="match status" value="1"/>
</dbReference>
<accession>A0A543CXU3</accession>
<dbReference type="Gene3D" id="1.10.10.60">
    <property type="entry name" value="Homeodomain-like"/>
    <property type="match status" value="1"/>
</dbReference>
<comment type="caution">
    <text evidence="5">The sequence shown here is derived from an EMBL/GenBank/DDBJ whole genome shotgun (WGS) entry which is preliminary data.</text>
</comment>
<dbReference type="EMBL" id="VFPA01000008">
    <property type="protein sequence ID" value="TQM01927.1"/>
    <property type="molecule type" value="Genomic_DNA"/>
</dbReference>
<dbReference type="PANTHER" id="PTHR46796:SF12">
    <property type="entry name" value="HTH-TYPE DNA-BINDING TRANSCRIPTIONAL ACTIVATOR EUTR"/>
    <property type="match status" value="1"/>
</dbReference>
<dbReference type="RefSeq" id="WP_142065003.1">
    <property type="nucleotide sequence ID" value="NZ_VFPA01000008.1"/>
</dbReference>
<dbReference type="PROSITE" id="PS01124">
    <property type="entry name" value="HTH_ARAC_FAMILY_2"/>
    <property type="match status" value="1"/>
</dbReference>
<gene>
    <name evidence="5" type="ORF">FB558_8446</name>
</gene>
<dbReference type="GO" id="GO:0003700">
    <property type="term" value="F:DNA-binding transcription factor activity"/>
    <property type="evidence" value="ECO:0007669"/>
    <property type="project" value="InterPro"/>
</dbReference>
<dbReference type="OrthoDB" id="5464689at2"/>
<evidence type="ECO:0000259" key="4">
    <source>
        <dbReference type="PROSITE" id="PS01124"/>
    </source>
</evidence>
<dbReference type="InterPro" id="IPR018060">
    <property type="entry name" value="HTH_AraC"/>
</dbReference>
<organism evidence="5 6">
    <name type="scientific">Pseudonocardia kunmingensis</name>
    <dbReference type="NCBI Taxonomy" id="630975"/>
    <lineage>
        <taxon>Bacteria</taxon>
        <taxon>Bacillati</taxon>
        <taxon>Actinomycetota</taxon>
        <taxon>Actinomycetes</taxon>
        <taxon>Pseudonocardiales</taxon>
        <taxon>Pseudonocardiaceae</taxon>
        <taxon>Pseudonocardia</taxon>
    </lineage>
</organism>
<dbReference type="Proteomes" id="UP000315677">
    <property type="component" value="Unassembled WGS sequence"/>
</dbReference>
<evidence type="ECO:0000313" key="5">
    <source>
        <dbReference type="EMBL" id="TQM01927.1"/>
    </source>
</evidence>
<keyword evidence="6" id="KW-1185">Reference proteome</keyword>
<dbReference type="Pfam" id="PF14525">
    <property type="entry name" value="AraC_binding_2"/>
    <property type="match status" value="1"/>
</dbReference>
<proteinExistence type="predicted"/>
<dbReference type="Pfam" id="PF12833">
    <property type="entry name" value="HTH_18"/>
    <property type="match status" value="1"/>
</dbReference>
<keyword evidence="1" id="KW-0805">Transcription regulation</keyword>
<dbReference type="SUPFAM" id="SSF46689">
    <property type="entry name" value="Homeodomain-like"/>
    <property type="match status" value="2"/>
</dbReference>
<reference evidence="5 6" key="1">
    <citation type="submission" date="2019-06" db="EMBL/GenBank/DDBJ databases">
        <title>Sequencing the genomes of 1000 actinobacteria strains.</title>
        <authorList>
            <person name="Klenk H.-P."/>
        </authorList>
    </citation>
    <scope>NUCLEOTIDE SEQUENCE [LARGE SCALE GENOMIC DNA]</scope>
    <source>
        <strain evidence="5 6">DSM 45301</strain>
    </source>
</reference>
<dbReference type="InterPro" id="IPR018062">
    <property type="entry name" value="HTH_AraC-typ_CS"/>
</dbReference>
<dbReference type="InterPro" id="IPR009057">
    <property type="entry name" value="Homeodomain-like_sf"/>
</dbReference>
<evidence type="ECO:0000313" key="6">
    <source>
        <dbReference type="Proteomes" id="UP000315677"/>
    </source>
</evidence>
<name>A0A543CXU3_9PSEU</name>
<keyword evidence="2" id="KW-0238">DNA-binding</keyword>
<evidence type="ECO:0000256" key="1">
    <source>
        <dbReference type="ARBA" id="ARBA00023015"/>
    </source>
</evidence>
<keyword evidence="3" id="KW-0804">Transcription</keyword>
<evidence type="ECO:0000256" key="3">
    <source>
        <dbReference type="ARBA" id="ARBA00023163"/>
    </source>
</evidence>